<evidence type="ECO:0000256" key="1">
    <source>
        <dbReference type="SAM" id="MobiDB-lite"/>
    </source>
</evidence>
<reference evidence="3 4" key="1">
    <citation type="submission" date="2022-06" db="EMBL/GenBank/DDBJ databases">
        <title>Mesorhizobium sp. strain RP14 Genome sequencing and assembly.</title>
        <authorList>
            <person name="Kim I."/>
        </authorList>
    </citation>
    <scope>NUCLEOTIDE SEQUENCE [LARGE SCALE GENOMIC DNA]</scope>
    <source>
        <strain evidence="4">RP14(2022)</strain>
    </source>
</reference>
<dbReference type="EMBL" id="JAMXQS010000001">
    <property type="protein sequence ID" value="MCO6048317.1"/>
    <property type="molecule type" value="Genomic_DNA"/>
</dbReference>
<sequence length="239" mass="24456">MRPAAINGIAALGLVVLSSAMVALAPNPNDSASALDRSPATQLSAEDAADMDALTAEPSPDDTAAENATDETAAPSDQTAAAKPEIDPQTGLERLPARPPLSEPEKPEAPKPTLLYRPVATAAGRLEAGGHVVEVQGVKITEADQVCDAPNGKSWACGVVARTAFRNWLRNRAVLCTVPDKPSSAVVKSSCTVGNEDAAAWLVAHGFAETDDSGPYAEAQAEARKVGRGIWGSAPASGG</sequence>
<dbReference type="RefSeq" id="WP_252815135.1">
    <property type="nucleotide sequence ID" value="NZ_JAMXQS010000001.1"/>
</dbReference>
<dbReference type="Proteomes" id="UP001205906">
    <property type="component" value="Unassembled WGS sequence"/>
</dbReference>
<dbReference type="SUPFAM" id="SSF50199">
    <property type="entry name" value="Staphylococcal nuclease"/>
    <property type="match status" value="1"/>
</dbReference>
<feature type="signal peptide" evidence="2">
    <location>
        <begin position="1"/>
        <end position="25"/>
    </location>
</feature>
<feature type="chain" id="PRO_5045172434" description="Thermonuclease family protein" evidence="2">
    <location>
        <begin position="26"/>
        <end position="239"/>
    </location>
</feature>
<evidence type="ECO:0000313" key="3">
    <source>
        <dbReference type="EMBL" id="MCO6048317.1"/>
    </source>
</evidence>
<dbReference type="Gene3D" id="2.40.50.90">
    <property type="match status" value="1"/>
</dbReference>
<protein>
    <recommendedName>
        <fullName evidence="5">Thermonuclease family protein</fullName>
    </recommendedName>
</protein>
<keyword evidence="2" id="KW-0732">Signal</keyword>
<feature type="compositionally biased region" description="Low complexity" evidence="1">
    <location>
        <begin position="65"/>
        <end position="74"/>
    </location>
</feature>
<proteinExistence type="predicted"/>
<dbReference type="InterPro" id="IPR035437">
    <property type="entry name" value="SNase_OB-fold_sf"/>
</dbReference>
<accession>A0ABT1C0F2</accession>
<keyword evidence="4" id="KW-1185">Reference proteome</keyword>
<evidence type="ECO:0000256" key="2">
    <source>
        <dbReference type="SAM" id="SignalP"/>
    </source>
</evidence>
<evidence type="ECO:0000313" key="4">
    <source>
        <dbReference type="Proteomes" id="UP001205906"/>
    </source>
</evidence>
<comment type="caution">
    <text evidence="3">The sequence shown here is derived from an EMBL/GenBank/DDBJ whole genome shotgun (WGS) entry which is preliminary data.</text>
</comment>
<feature type="region of interest" description="Disordered" evidence="1">
    <location>
        <begin position="26"/>
        <end position="113"/>
    </location>
</feature>
<organism evidence="3 4">
    <name type="scientific">Mesorhizobium liriopis</name>
    <dbReference type="NCBI Taxonomy" id="2953882"/>
    <lineage>
        <taxon>Bacteria</taxon>
        <taxon>Pseudomonadati</taxon>
        <taxon>Pseudomonadota</taxon>
        <taxon>Alphaproteobacteria</taxon>
        <taxon>Hyphomicrobiales</taxon>
        <taxon>Phyllobacteriaceae</taxon>
        <taxon>Mesorhizobium</taxon>
    </lineage>
</organism>
<gene>
    <name evidence="3" type="ORF">NGM99_00745</name>
</gene>
<name>A0ABT1C0F2_9HYPH</name>
<evidence type="ECO:0008006" key="5">
    <source>
        <dbReference type="Google" id="ProtNLM"/>
    </source>
</evidence>